<comment type="cofactor">
    <cofactor evidence="5">
        <name>FAD</name>
        <dbReference type="ChEBI" id="CHEBI:57692"/>
    </cofactor>
</comment>
<evidence type="ECO:0000256" key="2">
    <source>
        <dbReference type="ARBA" id="ARBA00023002"/>
    </source>
</evidence>
<keyword evidence="5" id="KW-0274">FAD</keyword>
<keyword evidence="5" id="KW-0642">Proline metabolism</keyword>
<feature type="domain" description="Proline dehydrogenase" evidence="8">
    <location>
        <begin position="208"/>
        <end position="500"/>
    </location>
</feature>
<comment type="catalytic activity">
    <reaction evidence="5">
        <text>L-proline + a quinone = (S)-1-pyrroline-5-carboxylate + a quinol + H(+)</text>
        <dbReference type="Rhea" id="RHEA:23784"/>
        <dbReference type="ChEBI" id="CHEBI:15378"/>
        <dbReference type="ChEBI" id="CHEBI:17388"/>
        <dbReference type="ChEBI" id="CHEBI:24646"/>
        <dbReference type="ChEBI" id="CHEBI:60039"/>
        <dbReference type="ChEBI" id="CHEBI:132124"/>
        <dbReference type="EC" id="1.5.5.2"/>
    </reaction>
</comment>
<dbReference type="InterPro" id="IPR024082">
    <property type="entry name" value="PRODH_PutA_dom_II"/>
</dbReference>
<dbReference type="Gene3D" id="3.40.605.10">
    <property type="entry name" value="Aldehyde Dehydrogenase, Chain A, domain 1"/>
    <property type="match status" value="1"/>
</dbReference>
<keyword evidence="5" id="KW-0238">DNA-binding</keyword>
<dbReference type="Pfam" id="PF01619">
    <property type="entry name" value="Pro_dh"/>
    <property type="match status" value="1"/>
</dbReference>
<dbReference type="InterPro" id="IPR050485">
    <property type="entry name" value="Proline_metab_enzyme"/>
</dbReference>
<evidence type="ECO:0000256" key="3">
    <source>
        <dbReference type="ARBA" id="ARBA00023027"/>
    </source>
</evidence>
<dbReference type="Gene3D" id="3.20.20.220">
    <property type="match status" value="1"/>
</dbReference>
<dbReference type="Proteomes" id="UP001461960">
    <property type="component" value="Unassembled WGS sequence"/>
</dbReference>
<dbReference type="RefSeq" id="WP_299215895.1">
    <property type="nucleotide sequence ID" value="NZ_JBDGHN010000002.1"/>
</dbReference>
<evidence type="ECO:0000313" key="10">
    <source>
        <dbReference type="EMBL" id="MEN2750833.1"/>
    </source>
</evidence>
<dbReference type="PIRSF" id="PIRSF000197">
    <property type="entry name" value="Bifunct_PutA"/>
    <property type="match status" value="1"/>
</dbReference>
<feature type="domain" description="Proline dehydrogenase PutA" evidence="9">
    <location>
        <begin position="86"/>
        <end position="198"/>
    </location>
</feature>
<dbReference type="InterPro" id="IPR029041">
    <property type="entry name" value="FAD-linked_oxidoreductase-like"/>
</dbReference>
<dbReference type="NCBIfam" id="TIGR01238">
    <property type="entry name" value="D1pyr5carbox3"/>
    <property type="match status" value="1"/>
</dbReference>
<evidence type="ECO:0000256" key="5">
    <source>
        <dbReference type="PIRNR" id="PIRNR000197"/>
    </source>
</evidence>
<sequence>MNPIDQFSPKEPILFDPIDLLAPEYITQSADDLYARISPLYSVDEDRWLSKLLPLAKPSDKERDDASEQTRKLVEYVRNDGKAIKMVDSLLLEYSLDTQEGILLMSLAEALIRVPDSYTADALIRDKMSVADWKKHLKDDNGFMVNASTWGMMMTGRVVSIDSSTTASGFLDRMTKKMGEPMIRGAMQKAMRIMGHQFVLGETIEEANKNSQPYRNKGYTYSFDMLGEAAITNKDAEKYFNDYLHAIKATANVKVKEGMPKPSVSIKLSALHPRYEATQEAQVLGLLRQRCLLLIEAAREVDVDISIDAEEADRLEISLKLFESLYRDPLTIGWDGLGLVVQGYSKRAIAIFAWLARLAKEVGDRIPLRLVKGAYWDFEIKLAQQKGLSGYPVWTRKEGTDTAYLACARFLLSEHLRGLIWPQFATHNAHTLASVMTMSTHRDFEFQRLHGMGDALYDHILQSYSIPVRIYAPVGAHQDLLPYLVRRLLENGANSSFVHQLLDKSYPIEKLTVHPYDKLLANETLHNPEIPLPLDIYGKRRASFGPNIFVESQWQPFKTAIDSHLDNTWSAAPVINGQAVNTFEQDGANQPLDSHTVRAPWNHNVIAGKVQYANAELARQAIDAAVAGQAKWQAVPASERAAILRKTADLYEENYAELMALCQIEAGKTTQDSIDEIKEAVDFCRFYADEAERLNDITHEFTDLAGKQSRQVYKARGTFVCISPWNFPLAIYTGQIVAALAAGNTVVAKPAEQTSLIAHFGAKLMYQAGVPSEALQFVTGAGEVGGALTAADNLSGVIFTGSTQTAQRINQSLNDHAQANGELPILIAETGGQNAMIVDSTALPEQVVKDAVLSAFGSAGQRCSACRILCVQEDVADGLIELLQGHMAELVVGNPTYVATDVGPVIDADAKQGLESHIERMKSEPTANILAQTPMSTSSVVSEEQSTFVLPTAIEVQTIDVIGGEHFGPILHVLRYKARELDQLIDAINATGFGLTLGIHSRIENIAEHIERRAVVGNTYVNRNQIGAVVNVQPFGGCGLSGTGPKAGGPHYVPRLMKLSSESFSSAKPNATKLATEASSTVNNTTSTTQTELA</sequence>
<accession>A0ABU9X6L0</accession>
<organism evidence="10 11">
    <name type="scientific">Psychrobacter saeujeotis</name>
    <dbReference type="NCBI Taxonomy" id="3143436"/>
    <lineage>
        <taxon>Bacteria</taxon>
        <taxon>Pseudomonadati</taxon>
        <taxon>Pseudomonadota</taxon>
        <taxon>Gammaproteobacteria</taxon>
        <taxon>Moraxellales</taxon>
        <taxon>Moraxellaceae</taxon>
        <taxon>Psychrobacter</taxon>
    </lineage>
</organism>
<dbReference type="Gene3D" id="1.20.5.460">
    <property type="entry name" value="Single helix bin"/>
    <property type="match status" value="1"/>
</dbReference>
<dbReference type="InterPro" id="IPR016163">
    <property type="entry name" value="Ald_DH_C"/>
</dbReference>
<proteinExistence type="inferred from homology"/>
<dbReference type="EC" id="1.5.5.2" evidence="5"/>
<comment type="caution">
    <text evidence="10">The sequence shown here is derived from an EMBL/GenBank/DDBJ whole genome shotgun (WGS) entry which is preliminary data.</text>
</comment>
<dbReference type="GO" id="GO:0004657">
    <property type="term" value="F:proline dehydrogenase activity"/>
    <property type="evidence" value="ECO:0007669"/>
    <property type="project" value="UniProtKB-EC"/>
</dbReference>
<keyword evidence="5" id="KW-0804">Transcription</keyword>
<dbReference type="SUPFAM" id="SSF81935">
    <property type="entry name" value="N-terminal domain of bifunctional PutA protein"/>
    <property type="match status" value="1"/>
</dbReference>
<comment type="similarity">
    <text evidence="5">In the C-terminal section; belongs to the aldehyde dehydrogenase family.</text>
</comment>
<dbReference type="PANTHER" id="PTHR42862:SF1">
    <property type="entry name" value="DELTA-1-PYRROLINE-5-CARBOXYLATE DEHYDROGENASE 2, ISOFORM A-RELATED"/>
    <property type="match status" value="1"/>
</dbReference>
<dbReference type="InterPro" id="IPR016160">
    <property type="entry name" value="Ald_DH_CS_CYS"/>
</dbReference>
<dbReference type="EC" id="1.2.1.88" evidence="5"/>
<comment type="function">
    <text evidence="5">Oxidizes proline to glutamate for use as a carbon and nitrogen source.</text>
</comment>
<evidence type="ECO:0000259" key="9">
    <source>
        <dbReference type="Pfam" id="PF14850"/>
    </source>
</evidence>
<dbReference type="Gene3D" id="3.40.309.10">
    <property type="entry name" value="Aldehyde Dehydrogenase, Chain A, domain 2"/>
    <property type="match status" value="1"/>
</dbReference>
<gene>
    <name evidence="10" type="primary">putA</name>
    <name evidence="10" type="ORF">AAIR29_04220</name>
</gene>
<dbReference type="InterPro" id="IPR024089">
    <property type="entry name" value="PRODH_PutA_dom_I/II"/>
</dbReference>
<dbReference type="InterPro" id="IPR002872">
    <property type="entry name" value="Proline_DH_dom"/>
</dbReference>
<keyword evidence="2 5" id="KW-0560">Oxidoreductase</keyword>
<feature type="region of interest" description="Disordered" evidence="6">
    <location>
        <begin position="1068"/>
        <end position="1094"/>
    </location>
</feature>
<evidence type="ECO:0000259" key="7">
    <source>
        <dbReference type="Pfam" id="PF00171"/>
    </source>
</evidence>
<keyword evidence="3 5" id="KW-0520">NAD</keyword>
<dbReference type="NCBIfam" id="NF008869">
    <property type="entry name" value="PRK11904.1"/>
    <property type="match status" value="1"/>
</dbReference>
<dbReference type="InterPro" id="IPR015590">
    <property type="entry name" value="Aldehyde_DH_dom"/>
</dbReference>
<dbReference type="EMBL" id="JBDGHN010000002">
    <property type="protein sequence ID" value="MEN2750833.1"/>
    <property type="molecule type" value="Genomic_DNA"/>
</dbReference>
<keyword evidence="11" id="KW-1185">Reference proteome</keyword>
<dbReference type="SUPFAM" id="SSF51730">
    <property type="entry name" value="FAD-linked oxidoreductase"/>
    <property type="match status" value="1"/>
</dbReference>
<dbReference type="Pfam" id="PF14850">
    <property type="entry name" value="Pro_dh-DNA_bdg"/>
    <property type="match status" value="1"/>
</dbReference>
<keyword evidence="5" id="KW-0805">Transcription regulation</keyword>
<feature type="compositionally biased region" description="Low complexity" evidence="6">
    <location>
        <begin position="1075"/>
        <end position="1094"/>
    </location>
</feature>
<comment type="catalytic activity">
    <reaction evidence="4 5">
        <text>L-glutamate 5-semialdehyde + NAD(+) + H2O = L-glutamate + NADH + 2 H(+)</text>
        <dbReference type="Rhea" id="RHEA:30235"/>
        <dbReference type="ChEBI" id="CHEBI:15377"/>
        <dbReference type="ChEBI" id="CHEBI:15378"/>
        <dbReference type="ChEBI" id="CHEBI:29985"/>
        <dbReference type="ChEBI" id="CHEBI:57540"/>
        <dbReference type="ChEBI" id="CHEBI:57945"/>
        <dbReference type="ChEBI" id="CHEBI:58066"/>
        <dbReference type="EC" id="1.2.1.88"/>
    </reaction>
</comment>
<comment type="pathway">
    <text evidence="5">Amino-acid degradation; L-proline degradation into L-glutamate; L-glutamate from L-proline: step 1/2.</text>
</comment>
<dbReference type="InterPro" id="IPR025703">
    <property type="entry name" value="Bifunct_PutA"/>
</dbReference>
<evidence type="ECO:0000256" key="6">
    <source>
        <dbReference type="SAM" id="MobiDB-lite"/>
    </source>
</evidence>
<dbReference type="InterPro" id="IPR016161">
    <property type="entry name" value="Ald_DH/histidinol_DH"/>
</dbReference>
<dbReference type="InterPro" id="IPR016162">
    <property type="entry name" value="Ald_DH_N"/>
</dbReference>
<dbReference type="GO" id="GO:0003842">
    <property type="term" value="F:L-glutamate gamma-semialdehyde dehydrogenase activity"/>
    <property type="evidence" value="ECO:0007669"/>
    <property type="project" value="UniProtKB-EC"/>
</dbReference>
<dbReference type="PROSITE" id="PS00070">
    <property type="entry name" value="ALDEHYDE_DEHYDR_CYS"/>
    <property type="match status" value="1"/>
</dbReference>
<comment type="pathway">
    <text evidence="1 5">Amino-acid degradation; L-proline degradation into L-glutamate; L-glutamate from L-proline: step 2/2.</text>
</comment>
<evidence type="ECO:0000313" key="11">
    <source>
        <dbReference type="Proteomes" id="UP001461960"/>
    </source>
</evidence>
<dbReference type="InterPro" id="IPR005933">
    <property type="entry name" value="PutA_C"/>
</dbReference>
<dbReference type="SUPFAM" id="SSF53720">
    <property type="entry name" value="ALDH-like"/>
    <property type="match status" value="1"/>
</dbReference>
<evidence type="ECO:0000256" key="1">
    <source>
        <dbReference type="ARBA" id="ARBA00004786"/>
    </source>
</evidence>
<protein>
    <recommendedName>
        <fullName evidence="5">Bifunctional protein PutA</fullName>
    </recommendedName>
    <domain>
        <recommendedName>
            <fullName evidence="5">Proline dehydrogenase</fullName>
            <ecNumber evidence="5">1.5.5.2</ecNumber>
        </recommendedName>
        <alternativeName>
            <fullName evidence="5">Proline oxidase</fullName>
        </alternativeName>
    </domain>
    <domain>
        <recommendedName>
            <fullName evidence="5">Delta-1-pyrroline-5-carboxylate dehydrogenase</fullName>
            <shortName evidence="5">P5C dehydrogenase</shortName>
            <ecNumber evidence="5">1.2.1.88</ecNumber>
        </recommendedName>
        <alternativeName>
            <fullName evidence="5">L-glutamate gamma-semialdehyde dehydrogenase</fullName>
        </alternativeName>
    </domain>
</protein>
<dbReference type="PANTHER" id="PTHR42862">
    <property type="entry name" value="DELTA-1-PYRROLINE-5-CARBOXYLATE DEHYDROGENASE 1, ISOFORM A-RELATED"/>
    <property type="match status" value="1"/>
</dbReference>
<dbReference type="CDD" id="cd07125">
    <property type="entry name" value="ALDH_PutA-P5CDH"/>
    <property type="match status" value="1"/>
</dbReference>
<name>A0ABU9X6L0_9GAMM</name>
<evidence type="ECO:0000259" key="8">
    <source>
        <dbReference type="Pfam" id="PF01619"/>
    </source>
</evidence>
<keyword evidence="5" id="KW-0285">Flavoprotein</keyword>
<dbReference type="Pfam" id="PF00171">
    <property type="entry name" value="Aldedh"/>
    <property type="match status" value="1"/>
</dbReference>
<reference evidence="10 11" key="1">
    <citation type="submission" date="2024-05" db="EMBL/GenBank/DDBJ databases">
        <authorList>
            <person name="Kim H.-Y."/>
            <person name="Kim E."/>
            <person name="Cai Y."/>
            <person name="Yang S.-M."/>
            <person name="Lee W."/>
        </authorList>
    </citation>
    <scope>NUCLEOTIDE SEQUENCE [LARGE SCALE GENOMIC DNA]</scope>
    <source>
        <strain evidence="10 11">FBL11</strain>
    </source>
</reference>
<comment type="similarity">
    <text evidence="5">In the N-terminal section; belongs to the proline dehydrogenase family.</text>
</comment>
<feature type="domain" description="Aldehyde dehydrogenase" evidence="7">
    <location>
        <begin position="595"/>
        <end position="1057"/>
    </location>
</feature>
<keyword evidence="5" id="KW-0678">Repressor</keyword>
<evidence type="ECO:0000256" key="4">
    <source>
        <dbReference type="ARBA" id="ARBA00048142"/>
    </source>
</evidence>